<evidence type="ECO:0000256" key="1">
    <source>
        <dbReference type="SAM" id="Phobius"/>
    </source>
</evidence>
<accession>A0ABR4CBG1</accession>
<keyword evidence="3" id="KW-1185">Reference proteome</keyword>
<keyword evidence="1" id="KW-0472">Membrane</keyword>
<keyword evidence="1" id="KW-0812">Transmembrane</keyword>
<dbReference type="EMBL" id="JAZHXI010000010">
    <property type="protein sequence ID" value="KAL2067002.1"/>
    <property type="molecule type" value="Genomic_DNA"/>
</dbReference>
<sequence>MVQDVSGPLVLKRTRAPTYSDRISVSWVRRLRTGTGSLVAIYGYPEDLWNSVGRASGVRGRVELVARLLLSRDEWHMCWPLLAYIQTIMVVVFLPSTFLIIRPSIHPLIPIKPIVSSKSFRVLVPMFLCSHYHLSTCVQRRTL</sequence>
<feature type="transmembrane region" description="Helical" evidence="1">
    <location>
        <begin position="81"/>
        <end position="101"/>
    </location>
</feature>
<reference evidence="2 3" key="1">
    <citation type="journal article" date="2024" name="Commun. Biol.">
        <title>Comparative genomic analysis of thermophilic fungi reveals convergent evolutionary adaptations and gene losses.</title>
        <authorList>
            <person name="Steindorff A.S."/>
            <person name="Aguilar-Pontes M.V."/>
            <person name="Robinson A.J."/>
            <person name="Andreopoulos B."/>
            <person name="LaButti K."/>
            <person name="Kuo A."/>
            <person name="Mondo S."/>
            <person name="Riley R."/>
            <person name="Otillar R."/>
            <person name="Haridas S."/>
            <person name="Lipzen A."/>
            <person name="Grimwood J."/>
            <person name="Schmutz J."/>
            <person name="Clum A."/>
            <person name="Reid I.D."/>
            <person name="Moisan M.C."/>
            <person name="Butler G."/>
            <person name="Nguyen T.T.M."/>
            <person name="Dewar K."/>
            <person name="Conant G."/>
            <person name="Drula E."/>
            <person name="Henrissat B."/>
            <person name="Hansel C."/>
            <person name="Singer S."/>
            <person name="Hutchinson M.I."/>
            <person name="de Vries R.P."/>
            <person name="Natvig D.O."/>
            <person name="Powell A.J."/>
            <person name="Tsang A."/>
            <person name="Grigoriev I.V."/>
        </authorList>
    </citation>
    <scope>NUCLEOTIDE SEQUENCE [LARGE SCALE GENOMIC DNA]</scope>
    <source>
        <strain evidence="2 3">CBS 494.80</strain>
    </source>
</reference>
<name>A0ABR4CBG1_9HELO</name>
<protein>
    <submittedName>
        <fullName evidence="2">Uncharacterized protein</fullName>
    </submittedName>
</protein>
<dbReference type="Proteomes" id="UP001595075">
    <property type="component" value="Unassembled WGS sequence"/>
</dbReference>
<gene>
    <name evidence="2" type="ORF">VTL71DRAFT_1426</name>
</gene>
<organism evidence="2 3">
    <name type="scientific">Oculimacula yallundae</name>
    <dbReference type="NCBI Taxonomy" id="86028"/>
    <lineage>
        <taxon>Eukaryota</taxon>
        <taxon>Fungi</taxon>
        <taxon>Dikarya</taxon>
        <taxon>Ascomycota</taxon>
        <taxon>Pezizomycotina</taxon>
        <taxon>Leotiomycetes</taxon>
        <taxon>Helotiales</taxon>
        <taxon>Ploettnerulaceae</taxon>
        <taxon>Oculimacula</taxon>
    </lineage>
</organism>
<proteinExistence type="predicted"/>
<keyword evidence="1" id="KW-1133">Transmembrane helix</keyword>
<evidence type="ECO:0000313" key="3">
    <source>
        <dbReference type="Proteomes" id="UP001595075"/>
    </source>
</evidence>
<comment type="caution">
    <text evidence="2">The sequence shown here is derived from an EMBL/GenBank/DDBJ whole genome shotgun (WGS) entry which is preliminary data.</text>
</comment>
<evidence type="ECO:0000313" key="2">
    <source>
        <dbReference type="EMBL" id="KAL2067002.1"/>
    </source>
</evidence>